<dbReference type="PANTHER" id="PTHR43352:SF1">
    <property type="entry name" value="ANTHRANILATE--COA LIGASE"/>
    <property type="match status" value="1"/>
</dbReference>
<evidence type="ECO:0000259" key="2">
    <source>
        <dbReference type="Pfam" id="PF00501"/>
    </source>
</evidence>
<evidence type="ECO:0000313" key="5">
    <source>
        <dbReference type="Proteomes" id="UP001596997"/>
    </source>
</evidence>
<evidence type="ECO:0000259" key="3">
    <source>
        <dbReference type="Pfam" id="PF13193"/>
    </source>
</evidence>
<evidence type="ECO:0000256" key="1">
    <source>
        <dbReference type="ARBA" id="ARBA00022598"/>
    </source>
</evidence>
<feature type="domain" description="AMP-dependent synthetase/ligase" evidence="2">
    <location>
        <begin position="24"/>
        <end position="382"/>
    </location>
</feature>
<gene>
    <name evidence="4" type="ORF">ACFQ1O_03520</name>
</gene>
<accession>A0ABW3I014</accession>
<organism evidence="4 5">
    <name type="scientific">Pseudofulvibacter geojedonensis</name>
    <dbReference type="NCBI Taxonomy" id="1123758"/>
    <lineage>
        <taxon>Bacteria</taxon>
        <taxon>Pseudomonadati</taxon>
        <taxon>Bacteroidota</taxon>
        <taxon>Flavobacteriia</taxon>
        <taxon>Flavobacteriales</taxon>
        <taxon>Flavobacteriaceae</taxon>
        <taxon>Pseudofulvibacter</taxon>
    </lineage>
</organism>
<reference evidence="5" key="1">
    <citation type="journal article" date="2019" name="Int. J. Syst. Evol. Microbiol.">
        <title>The Global Catalogue of Microorganisms (GCM) 10K type strain sequencing project: providing services to taxonomists for standard genome sequencing and annotation.</title>
        <authorList>
            <consortium name="The Broad Institute Genomics Platform"/>
            <consortium name="The Broad Institute Genome Sequencing Center for Infectious Disease"/>
            <person name="Wu L."/>
            <person name="Ma J."/>
        </authorList>
    </citation>
    <scope>NUCLEOTIDE SEQUENCE [LARGE SCALE GENOMIC DNA]</scope>
    <source>
        <strain evidence="5">CCUG 62114</strain>
    </source>
</reference>
<sequence length="527" mass="60238">MLQIEEKFNLTKQLFVGNNIPFGQSALIWNNNEFTRDELFENIIKTADYLLKSGLKQDERIILLLNDTPAIYEFFLGAIAIGAIPVLINPKTKLEDLSYILNDSEATSVVSEIRPLKEIEEIFNCSLFLKSRNNIIIQDKYVSNQEIIRKNKEYFYPRFSKTVFIEEEDLEMTFVVKSKDEPAFWQYTSGTTGKPKAVVHSQMSMLSNTINFAQETLKITSKDRVYSIPKMFFGYGLGNSLFFPIWTGATVIIDDHWPSMDRITNIIEKYKPTVFFAVPKIYGALLKYEKEVNYGGVRIFYSAGSNLNATVNNKWKEATGKYVTQGIGCTEIGHVYISTIPTKENINATGVPVQGFNVKLVKEEGEEHGELYIQPSYKLLGYHGVKNQNKFIEDNWYKTSDNFSQDKEGDFIFSSRVDDMFKINGRMVVPSVIENYVLENYAVNEAVFVAIEDKKMSDVSSYLCITLLDNTTNASVLKGDLERKLSEKFPSYMCPKQVVVFDGFQYNSNGKIIKKNIIEQLKEPVLL</sequence>
<comment type="caution">
    <text evidence="4">The sequence shown here is derived from an EMBL/GenBank/DDBJ whole genome shotgun (WGS) entry which is preliminary data.</text>
</comment>
<dbReference type="RefSeq" id="WP_377713402.1">
    <property type="nucleotide sequence ID" value="NZ_JBHTJM010000003.1"/>
</dbReference>
<dbReference type="EMBL" id="JBHTJM010000003">
    <property type="protein sequence ID" value="MFD0963071.1"/>
    <property type="molecule type" value="Genomic_DNA"/>
</dbReference>
<dbReference type="InterPro" id="IPR000873">
    <property type="entry name" value="AMP-dep_synth/lig_dom"/>
</dbReference>
<keyword evidence="5" id="KW-1185">Reference proteome</keyword>
<dbReference type="Gene3D" id="3.40.50.12780">
    <property type="entry name" value="N-terminal domain of ligase-like"/>
    <property type="match status" value="1"/>
</dbReference>
<dbReference type="SUPFAM" id="SSF56801">
    <property type="entry name" value="Acetyl-CoA synthetase-like"/>
    <property type="match status" value="1"/>
</dbReference>
<evidence type="ECO:0000313" key="4">
    <source>
        <dbReference type="EMBL" id="MFD0963071.1"/>
    </source>
</evidence>
<dbReference type="InterPro" id="IPR045851">
    <property type="entry name" value="AMP-bd_C_sf"/>
</dbReference>
<dbReference type="PANTHER" id="PTHR43352">
    <property type="entry name" value="ACETYL-COA SYNTHETASE"/>
    <property type="match status" value="1"/>
</dbReference>
<feature type="domain" description="AMP-binding enzyme C-terminal" evidence="3">
    <location>
        <begin position="433"/>
        <end position="511"/>
    </location>
</feature>
<name>A0ABW3I014_9FLAO</name>
<dbReference type="Proteomes" id="UP001596997">
    <property type="component" value="Unassembled WGS sequence"/>
</dbReference>
<dbReference type="Gene3D" id="3.30.300.30">
    <property type="match status" value="1"/>
</dbReference>
<keyword evidence="1" id="KW-0436">Ligase</keyword>
<protein>
    <submittedName>
        <fullName evidence="4">AMP-binding protein</fullName>
    </submittedName>
</protein>
<dbReference type="Pfam" id="PF00501">
    <property type="entry name" value="AMP-binding"/>
    <property type="match status" value="1"/>
</dbReference>
<dbReference type="InterPro" id="IPR025110">
    <property type="entry name" value="AMP-bd_C"/>
</dbReference>
<dbReference type="InterPro" id="IPR042099">
    <property type="entry name" value="ANL_N_sf"/>
</dbReference>
<dbReference type="Pfam" id="PF13193">
    <property type="entry name" value="AMP-binding_C"/>
    <property type="match status" value="1"/>
</dbReference>
<proteinExistence type="predicted"/>